<feature type="non-terminal residue" evidence="1">
    <location>
        <position position="1"/>
    </location>
</feature>
<comment type="caution">
    <text evidence="1">The sequence shown here is derived from an EMBL/GenBank/DDBJ whole genome shotgun (WGS) entry which is preliminary data.</text>
</comment>
<dbReference type="Proteomes" id="UP000708208">
    <property type="component" value="Unassembled WGS sequence"/>
</dbReference>
<sequence length="11" mass="1403">ELFRISKRWAP</sequence>
<organism evidence="1 2">
    <name type="scientific">Allacma fusca</name>
    <dbReference type="NCBI Taxonomy" id="39272"/>
    <lineage>
        <taxon>Eukaryota</taxon>
        <taxon>Metazoa</taxon>
        <taxon>Ecdysozoa</taxon>
        <taxon>Arthropoda</taxon>
        <taxon>Hexapoda</taxon>
        <taxon>Collembola</taxon>
        <taxon>Symphypleona</taxon>
        <taxon>Sminthuridae</taxon>
        <taxon>Allacma</taxon>
    </lineage>
</organism>
<protein>
    <submittedName>
        <fullName evidence="1">Uncharacterized protein</fullName>
    </submittedName>
</protein>
<accession>A0A8J2K1M2</accession>
<dbReference type="EMBL" id="CAJVCH010205896">
    <property type="protein sequence ID" value="CAG7731100.1"/>
    <property type="molecule type" value="Genomic_DNA"/>
</dbReference>
<evidence type="ECO:0000313" key="2">
    <source>
        <dbReference type="Proteomes" id="UP000708208"/>
    </source>
</evidence>
<reference evidence="1" key="1">
    <citation type="submission" date="2021-06" db="EMBL/GenBank/DDBJ databases">
        <authorList>
            <person name="Hodson N. C."/>
            <person name="Mongue J. A."/>
            <person name="Jaron S. K."/>
        </authorList>
    </citation>
    <scope>NUCLEOTIDE SEQUENCE</scope>
</reference>
<evidence type="ECO:0000313" key="1">
    <source>
        <dbReference type="EMBL" id="CAG7731100.1"/>
    </source>
</evidence>
<gene>
    <name evidence="1" type="ORF">AFUS01_LOCUS19707</name>
</gene>
<proteinExistence type="predicted"/>
<keyword evidence="2" id="KW-1185">Reference proteome</keyword>
<name>A0A8J2K1M2_9HEXA</name>